<dbReference type="Pfam" id="PF12705">
    <property type="entry name" value="PDDEXK_1"/>
    <property type="match status" value="1"/>
</dbReference>
<comment type="caution">
    <text evidence="5">The sequence shown here is derived from an EMBL/GenBank/DDBJ whole genome shotgun (WGS) entry which is preliminary data.</text>
</comment>
<keyword evidence="2" id="KW-0347">Helicase</keyword>
<keyword evidence="2" id="KW-0547">Nucleotide-binding</keyword>
<evidence type="ECO:0000259" key="4">
    <source>
        <dbReference type="Pfam" id="PF12705"/>
    </source>
</evidence>
<feature type="domain" description="PD-(D/E)XK endonuclease-like" evidence="4">
    <location>
        <begin position="589"/>
        <end position="895"/>
    </location>
</feature>
<sequence length="902" mass="97433">MRVEFGWFLDRAPWSFQSGGLNTVRVGRLGFVALLQTRLGITRPEVAHLGRVNQYTARLRALDSSSAWFSTSFAVDPWSTAQDLLYARDDLVANGWDGRLPAGHPSNLLQTLAAAEAVELPLAPALADDVAGLTAALETPLPLGISAVALQHPRSSFPSIWQAILGKLEVRGVSIVEPEPTAAPPPRITVLHAETEWEAAEHAARWLGAGGSGSGSGSAGAAGTAASTAVVVSHQTNILDHYLSARGLPRIGIGARSRWRAQDQIIPLFMEIIWGPANVQLLSEFLALPVSPVRRDAGRELLKALKEEPGTGGEAWNVALQAIAELPDCDREQASELDELFSRNLLIEHHGVSGTQIAAKTEWLAKRLNRLARHRTELASTYAQLQTLIALISGLPLVSRTDLRRMISSVVAETTNPLAASEASDWLRLEHLTELMDPVDDVLWWGFQNATAPRTRRWDRSDIEALSSVGVHLPSPESLAMLQITQTVQASTRCRNLLIVQTAQQEGEPTENNPLLEALVAAQPATGSGPSLREQIRECTVTPVQLVQNNRWALAGRSARMGPVDPVRVAPPPPEFELEPRADFAPDALSFSQLGNLLGCSLAWVLDKKMRLRPADADSAPSGNTMIGIFAHKLVEELHHDLSAQLRAVPTPEEIDRKIDKLLPHLASELLLPGQSARLKNLRAVLSSNVMKFFTWVSAAGITIQDVEKPFEKFLELTVDGKQMSVPVRGSIDVAGIDGEGRPAVIDLKWSNRDKYRLEEVREGKALQLALYQWALGGETEGDVSETAPTDGNRSDGVGRPAAYYLLKQGSFATTHPGLGGSATAAEGPDALWDSAVKAVTFSVSEVVHGRISATPLVDTAREADGGETGEARATADGRFYGKPPCRFCHFSRLCGLAGDFS</sequence>
<name>A0ABT6CQ94_9MICC</name>
<dbReference type="InterPro" id="IPR011604">
    <property type="entry name" value="PDDEXK-like_dom_sf"/>
</dbReference>
<gene>
    <name evidence="5" type="ORF">P4U43_00630</name>
</gene>
<organism evidence="5 6">
    <name type="scientific">Arthrobacter vasquezii</name>
    <dbReference type="NCBI Taxonomy" id="2977629"/>
    <lineage>
        <taxon>Bacteria</taxon>
        <taxon>Bacillati</taxon>
        <taxon>Actinomycetota</taxon>
        <taxon>Actinomycetes</taxon>
        <taxon>Micrococcales</taxon>
        <taxon>Micrococcaceae</taxon>
        <taxon>Arthrobacter</taxon>
    </lineage>
</organism>
<dbReference type="Proteomes" id="UP001220456">
    <property type="component" value="Unassembled WGS sequence"/>
</dbReference>
<evidence type="ECO:0000313" key="6">
    <source>
        <dbReference type="Proteomes" id="UP001220456"/>
    </source>
</evidence>
<evidence type="ECO:0000256" key="1">
    <source>
        <dbReference type="ARBA" id="ARBA00022763"/>
    </source>
</evidence>
<dbReference type="RefSeq" id="WP_277356992.1">
    <property type="nucleotide sequence ID" value="NZ_JAROKN010000001.1"/>
</dbReference>
<dbReference type="Gene3D" id="3.90.320.10">
    <property type="match status" value="1"/>
</dbReference>
<reference evidence="5 6" key="1">
    <citation type="journal article" date="2023" name="Int. J. Syst. Evol. Microbiol.">
        <title>Arthrobacter vasquezii sp. nov., isolated from a soil sample from Union Glacier, Antarctica.</title>
        <authorList>
            <person name="Valenzuela-Ibaceta F."/>
            <person name="Carrasco V."/>
            <person name="Lagos-Moraga S."/>
            <person name="Dietz-Vargas C."/>
            <person name="Navarro C.A."/>
            <person name="Perez-Donoso J.M."/>
        </authorList>
    </citation>
    <scope>NUCLEOTIDE SEQUENCE [LARGE SCALE GENOMIC DNA]</scope>
    <source>
        <strain evidence="5 6">EH-1B-1</strain>
    </source>
</reference>
<keyword evidence="2" id="KW-0067">ATP-binding</keyword>
<keyword evidence="2" id="KW-0378">Hydrolase</keyword>
<keyword evidence="3" id="KW-0234">DNA repair</keyword>
<evidence type="ECO:0000256" key="2">
    <source>
        <dbReference type="ARBA" id="ARBA00022806"/>
    </source>
</evidence>
<protein>
    <submittedName>
        <fullName evidence="5">PD-(D/E)XK nuclease family protein</fullName>
    </submittedName>
</protein>
<dbReference type="EMBL" id="JAROKN010000001">
    <property type="protein sequence ID" value="MDF9276292.1"/>
    <property type="molecule type" value="Genomic_DNA"/>
</dbReference>
<dbReference type="InterPro" id="IPR038726">
    <property type="entry name" value="PDDEXK_AddAB-type"/>
</dbReference>
<accession>A0ABT6CQ94</accession>
<proteinExistence type="predicted"/>
<keyword evidence="6" id="KW-1185">Reference proteome</keyword>
<evidence type="ECO:0000313" key="5">
    <source>
        <dbReference type="EMBL" id="MDF9276292.1"/>
    </source>
</evidence>
<keyword evidence="1" id="KW-0227">DNA damage</keyword>
<evidence type="ECO:0000256" key="3">
    <source>
        <dbReference type="ARBA" id="ARBA00023204"/>
    </source>
</evidence>